<keyword evidence="1" id="KW-0175">Coiled coil</keyword>
<gene>
    <name evidence="3" type="ORF">FOZ76_21820</name>
</gene>
<dbReference type="CDD" id="cd02440">
    <property type="entry name" value="AdoMet_MTases"/>
    <property type="match status" value="1"/>
</dbReference>
<comment type="caution">
    <text evidence="3">The sequence shown here is derived from an EMBL/GenBank/DDBJ whole genome shotgun (WGS) entry which is preliminary data.</text>
</comment>
<dbReference type="InterPro" id="IPR029063">
    <property type="entry name" value="SAM-dependent_MTases_sf"/>
</dbReference>
<dbReference type="EMBL" id="VLTJ01000039">
    <property type="protein sequence ID" value="TSH90458.1"/>
    <property type="molecule type" value="Genomic_DNA"/>
</dbReference>
<evidence type="ECO:0000256" key="1">
    <source>
        <dbReference type="SAM" id="Coils"/>
    </source>
</evidence>
<accession>A0A556AC52</accession>
<dbReference type="InterPro" id="IPR006342">
    <property type="entry name" value="FkbM_mtfrase"/>
</dbReference>
<keyword evidence="3" id="KW-0808">Transferase</keyword>
<dbReference type="GO" id="GO:0032259">
    <property type="term" value="P:methylation"/>
    <property type="evidence" value="ECO:0007669"/>
    <property type="project" value="UniProtKB-KW"/>
</dbReference>
<evidence type="ECO:0000313" key="4">
    <source>
        <dbReference type="Proteomes" id="UP000318405"/>
    </source>
</evidence>
<keyword evidence="4" id="KW-1185">Reference proteome</keyword>
<name>A0A556AC52_9BURK</name>
<dbReference type="PANTHER" id="PTHR34203">
    <property type="entry name" value="METHYLTRANSFERASE, FKBM FAMILY PROTEIN"/>
    <property type="match status" value="1"/>
</dbReference>
<sequence length="406" mass="44107">MAEYTADWIDTRYGRFAVPQGDDLIGNSLRRYGEWAQLEIDLLTRFIEPGQTVLDVGAFIGTHARAFSDRVGAQGRVIAFEPNEDTFALLQANVAAARWPNIQARNVGLGRTAARVVVTATAGNGGASVLAAASDGAHSIAVWPLDQVELEGPVHFIKMDVEGMEMDVLAGARRVIEQHRPLLFLEVNSLEGAHPSLAWAAEQGYACFGVLEPAFNPDNLRANPDNVFGAGKECGLLLLPQATLARHEAALAHARLPRIRTLDDLALLLLHKPQYPEEALARSLNGALGLDYPSPRAGQLAQELDSRVRQVAELEALLAEERARREASEAAKAYAETLAFERLDELDALRARTQAAEQARAGAEALRQTQDAALSRLRVDVQRIRASKAYRLLAAAGLAPRLPEDE</sequence>
<dbReference type="NCBIfam" id="TIGR01444">
    <property type="entry name" value="fkbM_fam"/>
    <property type="match status" value="1"/>
</dbReference>
<dbReference type="OrthoDB" id="101857at2"/>
<proteinExistence type="predicted"/>
<dbReference type="RefSeq" id="WP_143950375.1">
    <property type="nucleotide sequence ID" value="NZ_BAABMB010000003.1"/>
</dbReference>
<dbReference type="InterPro" id="IPR052514">
    <property type="entry name" value="SAM-dependent_MTase"/>
</dbReference>
<dbReference type="SUPFAM" id="SSF53335">
    <property type="entry name" value="S-adenosyl-L-methionine-dependent methyltransferases"/>
    <property type="match status" value="1"/>
</dbReference>
<protein>
    <submittedName>
        <fullName evidence="3">FkbM family methyltransferase</fullName>
    </submittedName>
</protein>
<dbReference type="Gene3D" id="3.40.50.150">
    <property type="entry name" value="Vaccinia Virus protein VP39"/>
    <property type="match status" value="1"/>
</dbReference>
<dbReference type="GO" id="GO:0008168">
    <property type="term" value="F:methyltransferase activity"/>
    <property type="evidence" value="ECO:0007669"/>
    <property type="project" value="UniProtKB-KW"/>
</dbReference>
<organism evidence="3 4">
    <name type="scientific">Verticiella sediminum</name>
    <dbReference type="NCBI Taxonomy" id="1247510"/>
    <lineage>
        <taxon>Bacteria</taxon>
        <taxon>Pseudomonadati</taxon>
        <taxon>Pseudomonadota</taxon>
        <taxon>Betaproteobacteria</taxon>
        <taxon>Burkholderiales</taxon>
        <taxon>Alcaligenaceae</taxon>
        <taxon>Verticiella</taxon>
    </lineage>
</organism>
<evidence type="ECO:0000259" key="2">
    <source>
        <dbReference type="Pfam" id="PF05050"/>
    </source>
</evidence>
<evidence type="ECO:0000313" key="3">
    <source>
        <dbReference type="EMBL" id="TSH90458.1"/>
    </source>
</evidence>
<keyword evidence="3" id="KW-0489">Methyltransferase</keyword>
<reference evidence="3 4" key="1">
    <citation type="submission" date="2019-07" db="EMBL/GenBank/DDBJ databases">
        <title>Qingshengfaniella alkalisoli gen. nov., sp. nov., isolated from saline soil.</title>
        <authorList>
            <person name="Xu L."/>
            <person name="Huang X.-X."/>
            <person name="Sun J.-Q."/>
        </authorList>
    </citation>
    <scope>NUCLEOTIDE SEQUENCE [LARGE SCALE GENOMIC DNA]</scope>
    <source>
        <strain evidence="3 4">DSM 27279</strain>
    </source>
</reference>
<dbReference type="AlphaFoldDB" id="A0A556AC52"/>
<dbReference type="PANTHER" id="PTHR34203:SF15">
    <property type="entry name" value="SLL1173 PROTEIN"/>
    <property type="match status" value="1"/>
</dbReference>
<feature type="coiled-coil region" evidence="1">
    <location>
        <begin position="304"/>
        <end position="366"/>
    </location>
</feature>
<dbReference type="Proteomes" id="UP000318405">
    <property type="component" value="Unassembled WGS sequence"/>
</dbReference>
<feature type="domain" description="Methyltransferase FkbM" evidence="2">
    <location>
        <begin position="55"/>
        <end position="191"/>
    </location>
</feature>
<dbReference type="Pfam" id="PF05050">
    <property type="entry name" value="Methyltransf_21"/>
    <property type="match status" value="1"/>
</dbReference>